<proteinExistence type="predicted"/>
<dbReference type="PROSITE" id="PS51257">
    <property type="entry name" value="PROKAR_LIPOPROTEIN"/>
    <property type="match status" value="1"/>
</dbReference>
<sequence>MKLVSKLLLGLFFVFSLTGCFGEEYDFSPPTVSLTNPDDITQEEKLAEANIDWTYDEKYNKETKDILSLAKKQNKMYFTSGQRVQFGLEDGHFDAKDVKISLWQGENKMDLEIDNAGQYFNLPKEKGEYMIVVDVPTDKGNAQYVGIVVIQ</sequence>
<feature type="chain" id="PRO_5045398179" description="DUF4871 domain-containing protein" evidence="1">
    <location>
        <begin position="23"/>
        <end position="151"/>
    </location>
</feature>
<gene>
    <name evidence="2" type="ORF">AM1BK_51860</name>
</gene>
<evidence type="ECO:0008006" key="4">
    <source>
        <dbReference type="Google" id="ProtNLM"/>
    </source>
</evidence>
<evidence type="ECO:0000313" key="3">
    <source>
        <dbReference type="Proteomes" id="UP000637074"/>
    </source>
</evidence>
<protein>
    <recommendedName>
        <fullName evidence="4">DUF4871 domain-containing protein</fullName>
    </recommendedName>
</protein>
<organism evidence="2 3">
    <name type="scientific">Neobacillus kokaensis</name>
    <dbReference type="NCBI Taxonomy" id="2759023"/>
    <lineage>
        <taxon>Bacteria</taxon>
        <taxon>Bacillati</taxon>
        <taxon>Bacillota</taxon>
        <taxon>Bacilli</taxon>
        <taxon>Bacillales</taxon>
        <taxon>Bacillaceae</taxon>
        <taxon>Neobacillus</taxon>
    </lineage>
</organism>
<evidence type="ECO:0000313" key="2">
    <source>
        <dbReference type="EMBL" id="GHI01644.1"/>
    </source>
</evidence>
<evidence type="ECO:0000256" key="1">
    <source>
        <dbReference type="SAM" id="SignalP"/>
    </source>
</evidence>
<accession>A0ABQ3NCK6</accession>
<keyword evidence="1" id="KW-0732">Signal</keyword>
<dbReference type="Proteomes" id="UP000637074">
    <property type="component" value="Unassembled WGS sequence"/>
</dbReference>
<name>A0ABQ3NCK6_9BACI</name>
<feature type="signal peptide" evidence="1">
    <location>
        <begin position="1"/>
        <end position="22"/>
    </location>
</feature>
<comment type="caution">
    <text evidence="2">The sequence shown here is derived from an EMBL/GenBank/DDBJ whole genome shotgun (WGS) entry which is preliminary data.</text>
</comment>
<reference evidence="2 3" key="1">
    <citation type="journal article" date="2022" name="Int. J. Syst. Evol. Microbiol.">
        <title>Neobacillus kokaensis sp. nov., isolated from soil.</title>
        <authorList>
            <person name="Yuki K."/>
            <person name="Matsubara H."/>
            <person name="Yamaguchi S."/>
        </authorList>
    </citation>
    <scope>NUCLEOTIDE SEQUENCE [LARGE SCALE GENOMIC DNA]</scope>
    <source>
        <strain evidence="2 3">LOB 377</strain>
    </source>
</reference>
<keyword evidence="3" id="KW-1185">Reference proteome</keyword>
<dbReference type="EMBL" id="BNDS01000054">
    <property type="protein sequence ID" value="GHI01644.1"/>
    <property type="molecule type" value="Genomic_DNA"/>
</dbReference>
<dbReference type="RefSeq" id="WP_191277287.1">
    <property type="nucleotide sequence ID" value="NZ_BNDS01000054.1"/>
</dbReference>